<keyword evidence="6" id="KW-0808">Transferase</keyword>
<evidence type="ECO:0000259" key="9">
    <source>
        <dbReference type="PROSITE" id="PS51177"/>
    </source>
</evidence>
<dbReference type="Proteomes" id="UP000053447">
    <property type="component" value="Unassembled WGS sequence"/>
</dbReference>
<comment type="pathway">
    <text evidence="2">Cofactor biosynthesis; riboflavin biosynthesis; riboflavin from 2-hydroxy-3-oxobutyl phosphate and 5-amino-6-(D-ribitylamino)uracil: step 2/2.</text>
</comment>
<dbReference type="Gene3D" id="2.40.30.20">
    <property type="match status" value="2"/>
</dbReference>
<dbReference type="GO" id="GO:0009231">
    <property type="term" value="P:riboflavin biosynthetic process"/>
    <property type="evidence" value="ECO:0007669"/>
    <property type="project" value="UniProtKB-KW"/>
</dbReference>
<dbReference type="EMBL" id="LFWA01000009">
    <property type="protein sequence ID" value="KTW29604.1"/>
    <property type="molecule type" value="Genomic_DNA"/>
</dbReference>
<evidence type="ECO:0000256" key="8">
    <source>
        <dbReference type="PROSITE-ProRule" id="PRU00524"/>
    </source>
</evidence>
<dbReference type="FunFam" id="2.40.30.20:FF:000004">
    <property type="entry name" value="Riboflavin synthase, alpha subunit"/>
    <property type="match status" value="1"/>
</dbReference>
<dbReference type="AlphaFoldDB" id="A0A0W4ZMK3"/>
<dbReference type="Pfam" id="PF00677">
    <property type="entry name" value="Lum_binding"/>
    <property type="match status" value="2"/>
</dbReference>
<gene>
    <name evidence="10" type="ORF">T551_02220</name>
</gene>
<evidence type="ECO:0000256" key="1">
    <source>
        <dbReference type="ARBA" id="ARBA00002803"/>
    </source>
</evidence>
<organism evidence="10 11">
    <name type="scientific">Pneumocystis jirovecii (strain RU7)</name>
    <name type="common">Human pneumocystis pneumonia agent</name>
    <dbReference type="NCBI Taxonomy" id="1408657"/>
    <lineage>
        <taxon>Eukaryota</taxon>
        <taxon>Fungi</taxon>
        <taxon>Dikarya</taxon>
        <taxon>Ascomycota</taxon>
        <taxon>Taphrinomycotina</taxon>
        <taxon>Pneumocystomycetes</taxon>
        <taxon>Pneumocystaceae</taxon>
        <taxon>Pneumocystis</taxon>
    </lineage>
</organism>
<dbReference type="NCBIfam" id="TIGR00187">
    <property type="entry name" value="ribE"/>
    <property type="match status" value="1"/>
</dbReference>
<dbReference type="PANTHER" id="PTHR21098:SF0">
    <property type="entry name" value="RIBOFLAVIN SYNTHASE"/>
    <property type="match status" value="1"/>
</dbReference>
<dbReference type="SUPFAM" id="SSF63380">
    <property type="entry name" value="Riboflavin synthase domain-like"/>
    <property type="match status" value="2"/>
</dbReference>
<dbReference type="GO" id="GO:0004746">
    <property type="term" value="F:riboflavin synthase activity"/>
    <property type="evidence" value="ECO:0007669"/>
    <property type="project" value="UniProtKB-EC"/>
</dbReference>
<accession>A0A0W4ZMK3</accession>
<feature type="domain" description="Lumazine-binding" evidence="9">
    <location>
        <begin position="1"/>
        <end position="96"/>
    </location>
</feature>
<dbReference type="NCBIfam" id="NF006767">
    <property type="entry name" value="PRK09289.1"/>
    <property type="match status" value="1"/>
</dbReference>
<evidence type="ECO:0000256" key="7">
    <source>
        <dbReference type="ARBA" id="ARBA00022737"/>
    </source>
</evidence>
<dbReference type="VEuPathDB" id="FungiDB:T551_02220"/>
<dbReference type="PROSITE" id="PS51177">
    <property type="entry name" value="LUMAZINE_BIND"/>
    <property type="match status" value="2"/>
</dbReference>
<dbReference type="InterPro" id="IPR017938">
    <property type="entry name" value="Riboflavin_synthase-like_b-brl"/>
</dbReference>
<feature type="domain" description="Lumazine-binding" evidence="9">
    <location>
        <begin position="97"/>
        <end position="194"/>
    </location>
</feature>
<dbReference type="InterPro" id="IPR026017">
    <property type="entry name" value="Lumazine-bd_dom"/>
</dbReference>
<sequence>MFTGIIETIGLLSEIKNLNGISWTISDTYNIISDIQLGDSISVNGACLTVTEINNNLFRVNISPETLKRTNFGNMVEGEKVNLERAIMTHKRFGGHFVQGHIDTTATIVQKKINNETIIFTFEPDNKNILKYIIEKGYIAVDGISLTVTQINNNTFSIMLIPYTQKKTATSSKIIGDTVNIEVDQMGKYIEKLLHEHIKRLNL</sequence>
<dbReference type="PIRSF" id="PIRSF000498">
    <property type="entry name" value="Riboflavin_syn_A"/>
    <property type="match status" value="1"/>
</dbReference>
<comment type="caution">
    <text evidence="10">The sequence shown here is derived from an EMBL/GenBank/DDBJ whole genome shotgun (WGS) entry which is preliminary data.</text>
</comment>
<evidence type="ECO:0000256" key="2">
    <source>
        <dbReference type="ARBA" id="ARBA00004887"/>
    </source>
</evidence>
<dbReference type="InterPro" id="IPR023366">
    <property type="entry name" value="ATP_synth_asu-like_sf"/>
</dbReference>
<dbReference type="GeneID" id="28940738"/>
<keyword evidence="11" id="KW-1185">Reference proteome</keyword>
<dbReference type="InterPro" id="IPR001783">
    <property type="entry name" value="Lumazine-bd"/>
</dbReference>
<dbReference type="OrthoDB" id="10258924at2759"/>
<name>A0A0W4ZMK3_PNEJ7</name>
<dbReference type="RefSeq" id="XP_018229435.1">
    <property type="nucleotide sequence ID" value="XM_018374483.1"/>
</dbReference>
<evidence type="ECO:0000313" key="10">
    <source>
        <dbReference type="EMBL" id="KTW29604.1"/>
    </source>
</evidence>
<reference evidence="11" key="1">
    <citation type="journal article" date="2016" name="Nat. Commun.">
        <title>Genome analysis of three Pneumocystis species reveals adaptation mechanisms to life exclusively in mammalian hosts.</title>
        <authorList>
            <person name="Ma L."/>
            <person name="Chen Z."/>
            <person name="Huang D.W."/>
            <person name="Kutty G."/>
            <person name="Ishihara M."/>
            <person name="Wang H."/>
            <person name="Abouelleil A."/>
            <person name="Bishop L."/>
            <person name="Davey E."/>
            <person name="Deng R."/>
            <person name="Deng X."/>
            <person name="Fan L."/>
            <person name="Fantoni G."/>
            <person name="Fitzgerald M."/>
            <person name="Gogineni E."/>
            <person name="Goldberg J.M."/>
            <person name="Handley G."/>
            <person name="Hu X."/>
            <person name="Huber C."/>
            <person name="Jiao X."/>
            <person name="Jones K."/>
            <person name="Levin J.Z."/>
            <person name="Liu Y."/>
            <person name="Macdonald P."/>
            <person name="Melnikov A."/>
            <person name="Raley C."/>
            <person name="Sassi M."/>
            <person name="Sherman B.T."/>
            <person name="Song X."/>
            <person name="Sykes S."/>
            <person name="Tran B."/>
            <person name="Walsh L."/>
            <person name="Xia Y."/>
            <person name="Yang J."/>
            <person name="Young S."/>
            <person name="Zeng Q."/>
            <person name="Zheng X."/>
            <person name="Stephens R."/>
            <person name="Nusbaum C."/>
            <person name="Birren B.W."/>
            <person name="Azadi P."/>
            <person name="Lempicki R.A."/>
            <person name="Cuomo C.A."/>
            <person name="Kovacs J.A."/>
        </authorList>
    </citation>
    <scope>NUCLEOTIDE SEQUENCE [LARGE SCALE GENOMIC DNA]</scope>
    <source>
        <strain evidence="11">RU7</strain>
    </source>
</reference>
<evidence type="ECO:0000256" key="5">
    <source>
        <dbReference type="ARBA" id="ARBA00022619"/>
    </source>
</evidence>
<dbReference type="PANTHER" id="PTHR21098">
    <property type="entry name" value="RIBOFLAVIN SYNTHASE ALPHA CHAIN"/>
    <property type="match status" value="1"/>
</dbReference>
<proteinExistence type="predicted"/>
<dbReference type="CDD" id="cd00402">
    <property type="entry name" value="Riboflavin_synthase_like"/>
    <property type="match status" value="1"/>
</dbReference>
<evidence type="ECO:0000256" key="3">
    <source>
        <dbReference type="ARBA" id="ARBA00012827"/>
    </source>
</evidence>
<feature type="repeat" description="Lumazine-binding" evidence="8">
    <location>
        <begin position="97"/>
        <end position="194"/>
    </location>
</feature>
<dbReference type="NCBIfam" id="NF009566">
    <property type="entry name" value="PRK13020.1"/>
    <property type="match status" value="1"/>
</dbReference>
<dbReference type="FunFam" id="2.40.30.20:FF:000003">
    <property type="entry name" value="Riboflavin synthase, alpha subunit"/>
    <property type="match status" value="1"/>
</dbReference>
<dbReference type="EC" id="2.5.1.9" evidence="3"/>
<evidence type="ECO:0000256" key="4">
    <source>
        <dbReference type="ARBA" id="ARBA00013950"/>
    </source>
</evidence>
<keyword evidence="5" id="KW-0686">Riboflavin biosynthesis</keyword>
<comment type="function">
    <text evidence="1">Catalyzes the dismutation of two molecules of 6,7-dimethyl-8-ribityllumazine, resulting in the formation of riboflavin and 5-amino-6-(D-ribitylamino)uracil.</text>
</comment>
<evidence type="ECO:0000256" key="6">
    <source>
        <dbReference type="ARBA" id="ARBA00022679"/>
    </source>
</evidence>
<protein>
    <recommendedName>
        <fullName evidence="4">Riboflavin synthase</fullName>
        <ecNumber evidence="3">2.5.1.9</ecNumber>
    </recommendedName>
</protein>
<keyword evidence="7" id="KW-0677">Repeat</keyword>
<evidence type="ECO:0000313" key="11">
    <source>
        <dbReference type="Proteomes" id="UP000053447"/>
    </source>
</evidence>
<dbReference type="STRING" id="1408657.A0A0W4ZMK3"/>
<feature type="repeat" description="Lumazine-binding" evidence="8">
    <location>
        <begin position="1"/>
        <end position="96"/>
    </location>
</feature>